<reference evidence="7 8" key="1">
    <citation type="submission" date="2024-03" db="EMBL/GenBank/DDBJ databases">
        <title>Adaptation during the transition from Ophiocordyceps entomopathogen to insect associate is accompanied by gene loss and intensified selection.</title>
        <authorList>
            <person name="Ward C.M."/>
            <person name="Onetto C.A."/>
            <person name="Borneman A.R."/>
        </authorList>
    </citation>
    <scope>NUCLEOTIDE SEQUENCE [LARGE SCALE GENOMIC DNA]</scope>
    <source>
        <strain evidence="7">AWRI1</strain>
        <tissue evidence="7">Single Adult Female</tissue>
    </source>
</reference>
<dbReference type="Proteomes" id="UP001367676">
    <property type="component" value="Unassembled WGS sequence"/>
</dbReference>
<sequence>MAVSVSEFNSDDYDCIGFDLDNTLVEYVEFELVTLIYDISANYLVNHREYDAEDILRPITEDIDFLRKGLTLDMERGNVLSLGSDGTVLRVCHGTEVLEEEDIKRIYGPDKKWDLAVEHCQDFLNTWNGENADRIRSSLDYFDMSVPLLFARIVDGIDRKNGNKPLEKYDIWSHILEAVFYVYRTETFIDNTGEYYREVKQNPSKYLKKCSTKFLEWLKSLKASGKLVFLITGSKNDYGNYIADYCLTENWQDYFQVIVYFAKKPGFFVQNRPFLRCDSNDIVKELNLESENSFMEGNWSQLYDLFCECTGKTNPKCLYIGDNLIQDIFTPAFYKCCDTIAVAKELLMEEHPNEVLFCSKRWGSFFYDDLNNRYTVWGNVIKKYSKLCIPSLQWFVDQSLQKTYKQLEY</sequence>
<dbReference type="InterPro" id="IPR023214">
    <property type="entry name" value="HAD_sf"/>
</dbReference>
<dbReference type="InterPro" id="IPR036412">
    <property type="entry name" value="HAD-like_sf"/>
</dbReference>
<dbReference type="Gene3D" id="3.40.50.1000">
    <property type="entry name" value="HAD superfamily/HAD-like"/>
    <property type="match status" value="1"/>
</dbReference>
<dbReference type="Pfam" id="PF05761">
    <property type="entry name" value="5_nucleotid"/>
    <property type="match status" value="1"/>
</dbReference>
<dbReference type="SUPFAM" id="SSF56784">
    <property type="entry name" value="HAD-like"/>
    <property type="match status" value="1"/>
</dbReference>
<dbReference type="PANTHER" id="PTHR12103">
    <property type="entry name" value="5'-NUCLEOTIDASE DOMAIN-CONTAINING"/>
    <property type="match status" value="1"/>
</dbReference>
<proteinExistence type="inferred from homology"/>
<evidence type="ECO:0000256" key="1">
    <source>
        <dbReference type="ARBA" id="ARBA00009589"/>
    </source>
</evidence>
<comment type="similarity">
    <text evidence="1">Belongs to the 5'(3')-deoxyribonucleotidase family.</text>
</comment>
<protein>
    <recommendedName>
        <fullName evidence="6">5'-nucleotidase domain-containing protein 1</fullName>
    </recommendedName>
</protein>
<keyword evidence="3" id="KW-0378">Hydrolase</keyword>
<evidence type="ECO:0000313" key="8">
    <source>
        <dbReference type="Proteomes" id="UP001367676"/>
    </source>
</evidence>
<evidence type="ECO:0000256" key="6">
    <source>
        <dbReference type="ARBA" id="ARBA00069357"/>
    </source>
</evidence>
<dbReference type="AlphaFoldDB" id="A0AAN9TKH5"/>
<evidence type="ECO:0000256" key="2">
    <source>
        <dbReference type="ARBA" id="ARBA00022723"/>
    </source>
</evidence>
<evidence type="ECO:0000256" key="4">
    <source>
        <dbReference type="ARBA" id="ARBA00022842"/>
    </source>
</evidence>
<evidence type="ECO:0000313" key="7">
    <source>
        <dbReference type="EMBL" id="KAK7590834.1"/>
    </source>
</evidence>
<dbReference type="InterPro" id="IPR008380">
    <property type="entry name" value="HAD-SF_hydro_IG_5-nucl"/>
</dbReference>
<comment type="caution">
    <text evidence="7">The sequence shown here is derived from an EMBL/GenBank/DDBJ whole genome shotgun (WGS) entry which is preliminary data.</text>
</comment>
<dbReference type="GO" id="GO:0046872">
    <property type="term" value="F:metal ion binding"/>
    <property type="evidence" value="ECO:0007669"/>
    <property type="project" value="UniProtKB-KW"/>
</dbReference>
<organism evidence="7 8">
    <name type="scientific">Parthenolecanium corni</name>
    <dbReference type="NCBI Taxonomy" id="536013"/>
    <lineage>
        <taxon>Eukaryota</taxon>
        <taxon>Metazoa</taxon>
        <taxon>Ecdysozoa</taxon>
        <taxon>Arthropoda</taxon>
        <taxon>Hexapoda</taxon>
        <taxon>Insecta</taxon>
        <taxon>Pterygota</taxon>
        <taxon>Neoptera</taxon>
        <taxon>Paraneoptera</taxon>
        <taxon>Hemiptera</taxon>
        <taxon>Sternorrhyncha</taxon>
        <taxon>Coccoidea</taxon>
        <taxon>Coccidae</taxon>
        <taxon>Parthenolecanium</taxon>
    </lineage>
</organism>
<dbReference type="FunFam" id="3.40.50.1000:FF:000086">
    <property type="entry name" value="LD24878p"/>
    <property type="match status" value="1"/>
</dbReference>
<keyword evidence="4" id="KW-0460">Magnesium</keyword>
<accession>A0AAN9TKH5</accession>
<name>A0AAN9TKH5_9HEMI</name>
<evidence type="ECO:0000256" key="3">
    <source>
        <dbReference type="ARBA" id="ARBA00022801"/>
    </source>
</evidence>
<gene>
    <name evidence="7" type="ORF">V9T40_002447</name>
</gene>
<keyword evidence="8" id="KW-1185">Reference proteome</keyword>
<keyword evidence="2" id="KW-0479">Metal-binding</keyword>
<evidence type="ECO:0000256" key="5">
    <source>
        <dbReference type="ARBA" id="ARBA00022990"/>
    </source>
</evidence>
<dbReference type="EMBL" id="JBBCAQ010000022">
    <property type="protein sequence ID" value="KAK7590834.1"/>
    <property type="molecule type" value="Genomic_DNA"/>
</dbReference>
<dbReference type="PANTHER" id="PTHR12103:SF38">
    <property type="entry name" value="5'-NUCLEOTIDASE DOMAIN-CONTAINING PROTEIN 1"/>
    <property type="match status" value="1"/>
</dbReference>
<keyword evidence="5" id="KW-0007">Acetylation</keyword>
<dbReference type="GO" id="GO:0008253">
    <property type="term" value="F:5'-nucleotidase activity"/>
    <property type="evidence" value="ECO:0007669"/>
    <property type="project" value="TreeGrafter"/>
</dbReference>